<dbReference type="AlphaFoldDB" id="A0A846YAQ7"/>
<dbReference type="GO" id="GO:0016787">
    <property type="term" value="F:hydrolase activity"/>
    <property type="evidence" value="ECO:0007669"/>
    <property type="project" value="UniProtKB-KW"/>
</dbReference>
<evidence type="ECO:0000313" key="3">
    <source>
        <dbReference type="Proteomes" id="UP000570678"/>
    </source>
</evidence>
<protein>
    <submittedName>
        <fullName evidence="2">Alpha/beta fold hydrolase</fullName>
    </submittedName>
</protein>
<dbReference type="Proteomes" id="UP000570678">
    <property type="component" value="Unassembled WGS sequence"/>
</dbReference>
<reference evidence="2 3" key="1">
    <citation type="submission" date="2020-04" db="EMBL/GenBank/DDBJ databases">
        <title>MicrobeNet Type strains.</title>
        <authorList>
            <person name="Nicholson A.C."/>
        </authorList>
    </citation>
    <scope>NUCLEOTIDE SEQUENCE [LARGE SCALE GENOMIC DNA]</scope>
    <source>
        <strain evidence="2 3">JCM 3332</strain>
    </source>
</reference>
<comment type="caution">
    <text evidence="2">The sequence shown here is derived from an EMBL/GenBank/DDBJ whole genome shotgun (WGS) entry which is preliminary data.</text>
</comment>
<keyword evidence="2" id="KW-0378">Hydrolase</keyword>
<dbReference type="EMBL" id="JAAXOT010000003">
    <property type="protein sequence ID" value="NKY55937.1"/>
    <property type="molecule type" value="Genomic_DNA"/>
</dbReference>
<name>A0A846YAQ7_9NOCA</name>
<feature type="region of interest" description="Disordered" evidence="1">
    <location>
        <begin position="1"/>
        <end position="56"/>
    </location>
</feature>
<sequence length="150" mass="16026">MRFVTGTTGLGRHRRRPDRPRPPSGRGSGPADRCPVLQSGWTGQLGRVGGPERSSPDLFPAELLSRFDIIGADPRGVGESRPAISCPAPPLDPEVTEFPSGRTGFDALGAHNRTVDAACRRATGPLLSMSTPSVRHRLWKRSGGHSISVQ</sequence>
<keyword evidence="3" id="KW-1185">Reference proteome</keyword>
<accession>A0A846YAQ7</accession>
<gene>
    <name evidence="2" type="ORF">HGA15_07140</name>
</gene>
<evidence type="ECO:0000256" key="1">
    <source>
        <dbReference type="SAM" id="MobiDB-lite"/>
    </source>
</evidence>
<organism evidence="2 3">
    <name type="scientific">Nocardia flavorosea</name>
    <dbReference type="NCBI Taxonomy" id="53429"/>
    <lineage>
        <taxon>Bacteria</taxon>
        <taxon>Bacillati</taxon>
        <taxon>Actinomycetota</taxon>
        <taxon>Actinomycetes</taxon>
        <taxon>Mycobacteriales</taxon>
        <taxon>Nocardiaceae</taxon>
        <taxon>Nocardia</taxon>
    </lineage>
</organism>
<evidence type="ECO:0000313" key="2">
    <source>
        <dbReference type="EMBL" id="NKY55937.1"/>
    </source>
</evidence>
<proteinExistence type="predicted"/>